<dbReference type="GO" id="GO:0046513">
    <property type="term" value="P:ceramide biosynthetic process"/>
    <property type="evidence" value="ECO:0007669"/>
    <property type="project" value="TreeGrafter"/>
</dbReference>
<dbReference type="Proteomes" id="UP000076874">
    <property type="component" value="Unassembled WGS sequence"/>
</dbReference>
<feature type="transmembrane region" description="Helical" evidence="9">
    <location>
        <begin position="104"/>
        <end position="121"/>
    </location>
</feature>
<dbReference type="GO" id="GO:0016811">
    <property type="term" value="F:hydrolase activity, acting on carbon-nitrogen (but not peptide) bonds, in linear amides"/>
    <property type="evidence" value="ECO:0007669"/>
    <property type="project" value="InterPro"/>
</dbReference>
<reference evidence="10 11" key="1">
    <citation type="journal article" date="2016" name="Genome Biol. Evol.">
        <title>Divergent and convergent evolution of fungal pathogenicity.</title>
        <authorList>
            <person name="Shang Y."/>
            <person name="Xiao G."/>
            <person name="Zheng P."/>
            <person name="Cen K."/>
            <person name="Zhan S."/>
            <person name="Wang C."/>
        </authorList>
    </citation>
    <scope>NUCLEOTIDE SEQUENCE [LARGE SCALE GENOMIC DNA]</scope>
    <source>
        <strain evidence="10 11">RCEF 264</strain>
    </source>
</reference>
<feature type="binding site" evidence="7">
    <location>
        <position position="41"/>
    </location>
    <ligand>
        <name>Ca(2+)</name>
        <dbReference type="ChEBI" id="CHEBI:29108"/>
    </ligand>
</feature>
<dbReference type="EMBL" id="AZHD01000029">
    <property type="protein sequence ID" value="OAA53509.1"/>
    <property type="molecule type" value="Genomic_DNA"/>
</dbReference>
<sequence>MGHHNIHYYGDRYAADGRWSPPTSKANFCEEDYAVSAYLAEFVNSLTNLAYVYYALRYMYGGPGSRGLWAPRVDFMAVSLLLLGVGSFLFHASMRQTMQFADELAMLGLVWSMLLGALDLQRTAYNSGLIRAGLAVVFPLFAAFYVWTANILYHTLAFGTVLVLLFLRSRYLFHWRVPGFPAAKRRAWAARSRTALVLLLVGYALWNVDLECCAALRRLRARVGLPWAWLLELHGWWHILTAMSADRAMAIVRDVQADLSANGAEDKVGDEDEDDGDDKAK</sequence>
<evidence type="ECO:0000256" key="1">
    <source>
        <dbReference type="ARBA" id="ARBA00004141"/>
    </source>
</evidence>
<keyword evidence="7" id="KW-0479">Metal-binding</keyword>
<comment type="cofactor">
    <cofactor evidence="8">
        <name>Zn(2+)</name>
        <dbReference type="ChEBI" id="CHEBI:29105"/>
    </cofactor>
</comment>
<dbReference type="Pfam" id="PF05875">
    <property type="entry name" value="Ceramidase"/>
    <property type="match status" value="1"/>
</dbReference>
<proteinExistence type="inferred from homology"/>
<gene>
    <name evidence="10" type="ORF">SPI_09437</name>
</gene>
<feature type="transmembrane region" description="Helical" evidence="9">
    <location>
        <begin position="151"/>
        <end position="167"/>
    </location>
</feature>
<comment type="similarity">
    <text evidence="2">Belongs to the alkaline ceramidase family.</text>
</comment>
<keyword evidence="8" id="KW-0862">Zinc</keyword>
<comment type="subcellular location">
    <subcellularLocation>
        <location evidence="1">Membrane</location>
        <topology evidence="1">Multi-pass membrane protein</topology>
    </subcellularLocation>
</comment>
<protein>
    <submittedName>
        <fullName evidence="10">Ceramidase</fullName>
    </submittedName>
</protein>
<evidence type="ECO:0000313" key="10">
    <source>
        <dbReference type="EMBL" id="OAA53509.1"/>
    </source>
</evidence>
<keyword evidence="11" id="KW-1185">Reference proteome</keyword>
<dbReference type="GO" id="GO:0005789">
    <property type="term" value="C:endoplasmic reticulum membrane"/>
    <property type="evidence" value="ECO:0007669"/>
    <property type="project" value="TreeGrafter"/>
</dbReference>
<organism evidence="10 11">
    <name type="scientific">Niveomyces insectorum RCEF 264</name>
    <dbReference type="NCBI Taxonomy" id="1081102"/>
    <lineage>
        <taxon>Eukaryota</taxon>
        <taxon>Fungi</taxon>
        <taxon>Dikarya</taxon>
        <taxon>Ascomycota</taxon>
        <taxon>Pezizomycotina</taxon>
        <taxon>Sordariomycetes</taxon>
        <taxon>Hypocreomycetidae</taxon>
        <taxon>Hypocreales</taxon>
        <taxon>Cordycipitaceae</taxon>
        <taxon>Niveomyces</taxon>
    </lineage>
</organism>
<dbReference type="GO" id="GO:0046872">
    <property type="term" value="F:metal ion binding"/>
    <property type="evidence" value="ECO:0007669"/>
    <property type="project" value="UniProtKB-KW"/>
</dbReference>
<feature type="binding site" evidence="8">
    <location>
        <position position="91"/>
    </location>
    <ligand>
        <name>Zn(2+)</name>
        <dbReference type="ChEBI" id="CHEBI:29105"/>
        <note>catalytic</note>
    </ligand>
</feature>
<evidence type="ECO:0000256" key="9">
    <source>
        <dbReference type="SAM" id="Phobius"/>
    </source>
</evidence>
<keyword evidence="4" id="KW-0378">Hydrolase</keyword>
<feature type="binding site" evidence="8">
    <location>
        <position position="234"/>
    </location>
    <ligand>
        <name>Zn(2+)</name>
        <dbReference type="ChEBI" id="CHEBI:29105"/>
        <note>catalytic</note>
    </ligand>
</feature>
<dbReference type="PANTHER" id="PTHR46187:SF1">
    <property type="entry name" value="ALKALINE PHYTOCERAMIDASE"/>
    <property type="match status" value="1"/>
</dbReference>
<name>A0A167LUA5_9HYPO</name>
<feature type="binding site" evidence="7">
    <location>
        <position position="30"/>
    </location>
    <ligand>
        <name>Ca(2+)</name>
        <dbReference type="ChEBI" id="CHEBI:29108"/>
    </ligand>
</feature>
<dbReference type="InterPro" id="IPR008901">
    <property type="entry name" value="ACER"/>
</dbReference>
<evidence type="ECO:0000256" key="5">
    <source>
        <dbReference type="ARBA" id="ARBA00022989"/>
    </source>
</evidence>
<dbReference type="GO" id="GO:0046514">
    <property type="term" value="P:ceramide catabolic process"/>
    <property type="evidence" value="ECO:0007669"/>
    <property type="project" value="TreeGrafter"/>
</dbReference>
<keyword evidence="5 9" id="KW-1133">Transmembrane helix</keyword>
<dbReference type="STRING" id="1081102.A0A167LUA5"/>
<evidence type="ECO:0000256" key="2">
    <source>
        <dbReference type="ARBA" id="ARBA00009780"/>
    </source>
</evidence>
<comment type="caution">
    <text evidence="10">The sequence shown here is derived from an EMBL/GenBank/DDBJ whole genome shotgun (WGS) entry which is preliminary data.</text>
</comment>
<evidence type="ECO:0000313" key="11">
    <source>
        <dbReference type="Proteomes" id="UP000076874"/>
    </source>
</evidence>
<evidence type="ECO:0000256" key="8">
    <source>
        <dbReference type="PIRSR" id="PIRSR608901-2"/>
    </source>
</evidence>
<evidence type="ECO:0000256" key="7">
    <source>
        <dbReference type="PIRSR" id="PIRSR608901-1"/>
    </source>
</evidence>
<dbReference type="PANTHER" id="PTHR46187">
    <property type="entry name" value="ALKALINE CERAMIDASE 3"/>
    <property type="match status" value="1"/>
</dbReference>
<evidence type="ECO:0000256" key="4">
    <source>
        <dbReference type="ARBA" id="ARBA00022801"/>
    </source>
</evidence>
<keyword evidence="6 9" id="KW-0472">Membrane</keyword>
<keyword evidence="7" id="KW-0106">Calcium</keyword>
<feature type="transmembrane region" description="Helical" evidence="9">
    <location>
        <begin position="75"/>
        <end position="92"/>
    </location>
</feature>
<keyword evidence="3 9" id="KW-0812">Transmembrane</keyword>
<accession>A0A167LUA5</accession>
<dbReference type="OrthoDB" id="187171at2759"/>
<dbReference type="AlphaFoldDB" id="A0A167LUA5"/>
<evidence type="ECO:0000256" key="3">
    <source>
        <dbReference type="ARBA" id="ARBA00022692"/>
    </source>
</evidence>
<feature type="binding site" evidence="8">
    <location>
        <position position="238"/>
    </location>
    <ligand>
        <name>Zn(2+)</name>
        <dbReference type="ChEBI" id="CHEBI:29105"/>
        <note>catalytic</note>
    </ligand>
</feature>
<evidence type="ECO:0000256" key="6">
    <source>
        <dbReference type="ARBA" id="ARBA00023136"/>
    </source>
</evidence>